<dbReference type="Pfam" id="PF01416">
    <property type="entry name" value="PseudoU_synth_1"/>
    <property type="match status" value="1"/>
</dbReference>
<feature type="active site" description="Nucleophile" evidence="4 5">
    <location>
        <position position="53"/>
    </location>
</feature>
<dbReference type="SUPFAM" id="SSF55120">
    <property type="entry name" value="Pseudouridine synthase"/>
    <property type="match status" value="1"/>
</dbReference>
<dbReference type="InterPro" id="IPR020097">
    <property type="entry name" value="PsdUridine_synth_TruA_a/b_dom"/>
</dbReference>
<keyword evidence="3 4" id="KW-0413">Isomerase</keyword>
<evidence type="ECO:0000256" key="4">
    <source>
        <dbReference type="HAMAP-Rule" id="MF_00171"/>
    </source>
</evidence>
<evidence type="ECO:0000256" key="2">
    <source>
        <dbReference type="ARBA" id="ARBA00022694"/>
    </source>
</evidence>
<dbReference type="PANTHER" id="PTHR11142">
    <property type="entry name" value="PSEUDOURIDYLATE SYNTHASE"/>
    <property type="match status" value="1"/>
</dbReference>
<evidence type="ECO:0000256" key="7">
    <source>
        <dbReference type="RuleBase" id="RU003792"/>
    </source>
</evidence>
<protein>
    <recommendedName>
        <fullName evidence="4">tRNA pseudouridine synthase A</fullName>
        <ecNumber evidence="4">5.4.99.12</ecNumber>
    </recommendedName>
    <alternativeName>
        <fullName evidence="4">tRNA pseudouridine(38-40) synthase</fullName>
    </alternativeName>
    <alternativeName>
        <fullName evidence="4">tRNA pseudouridylate synthase I</fullName>
    </alternativeName>
    <alternativeName>
        <fullName evidence="4">tRNA-uridine isomerase I</fullName>
    </alternativeName>
</protein>
<comment type="caution">
    <text evidence="4">Lacks conserved residue(s) required for the propagation of feature annotation.</text>
</comment>
<dbReference type="InterPro" id="IPR020103">
    <property type="entry name" value="PsdUridine_synth_cat_dom_sf"/>
</dbReference>
<dbReference type="GO" id="GO:0160147">
    <property type="term" value="F:tRNA pseudouridine(38-40) synthase activity"/>
    <property type="evidence" value="ECO:0007669"/>
    <property type="project" value="UniProtKB-EC"/>
</dbReference>
<accession>A0AAU7DTF9</accession>
<dbReference type="FunFam" id="3.30.70.580:FF:000001">
    <property type="entry name" value="tRNA pseudouridine synthase A"/>
    <property type="match status" value="1"/>
</dbReference>
<dbReference type="GO" id="GO:0003723">
    <property type="term" value="F:RNA binding"/>
    <property type="evidence" value="ECO:0007669"/>
    <property type="project" value="InterPro"/>
</dbReference>
<dbReference type="AlphaFoldDB" id="A0AAU7DTF9"/>
<comment type="subunit">
    <text evidence="4">Homodimer.</text>
</comment>
<proteinExistence type="inferred from homology"/>
<dbReference type="InterPro" id="IPR020094">
    <property type="entry name" value="TruA/RsuA/RluB/E/F_N"/>
</dbReference>
<dbReference type="HAMAP" id="MF_00171">
    <property type="entry name" value="TruA"/>
    <property type="match status" value="1"/>
</dbReference>
<evidence type="ECO:0000256" key="5">
    <source>
        <dbReference type="PIRSR" id="PIRSR001430-1"/>
    </source>
</evidence>
<dbReference type="EC" id="5.4.99.12" evidence="4"/>
<dbReference type="PANTHER" id="PTHR11142:SF0">
    <property type="entry name" value="TRNA PSEUDOURIDINE SYNTHASE-LIKE 1"/>
    <property type="match status" value="1"/>
</dbReference>
<dbReference type="Gene3D" id="3.30.70.580">
    <property type="entry name" value="Pseudouridine synthase I, catalytic domain, N-terminal subdomain"/>
    <property type="match status" value="1"/>
</dbReference>
<feature type="binding site" evidence="4 6">
    <location>
        <position position="122"/>
    </location>
    <ligand>
        <name>substrate</name>
    </ligand>
</feature>
<dbReference type="Gene3D" id="3.30.70.660">
    <property type="entry name" value="Pseudouridine synthase I, catalytic domain, C-terminal subdomain"/>
    <property type="match status" value="1"/>
</dbReference>
<dbReference type="GO" id="GO:0031119">
    <property type="term" value="P:tRNA pseudouridine synthesis"/>
    <property type="evidence" value="ECO:0007669"/>
    <property type="project" value="UniProtKB-UniRule"/>
</dbReference>
<evidence type="ECO:0000256" key="3">
    <source>
        <dbReference type="ARBA" id="ARBA00023235"/>
    </source>
</evidence>
<dbReference type="CDD" id="cd02570">
    <property type="entry name" value="PseudoU_synth_EcTruA"/>
    <property type="match status" value="1"/>
</dbReference>
<dbReference type="InterPro" id="IPR001406">
    <property type="entry name" value="PsdUridine_synth_TruA"/>
</dbReference>
<evidence type="ECO:0000259" key="8">
    <source>
        <dbReference type="Pfam" id="PF01416"/>
    </source>
</evidence>
<comment type="catalytic activity">
    <reaction evidence="4 7">
        <text>uridine(38/39/40) in tRNA = pseudouridine(38/39/40) in tRNA</text>
        <dbReference type="Rhea" id="RHEA:22376"/>
        <dbReference type="Rhea" id="RHEA-COMP:10085"/>
        <dbReference type="Rhea" id="RHEA-COMP:10087"/>
        <dbReference type="ChEBI" id="CHEBI:65314"/>
        <dbReference type="ChEBI" id="CHEBI:65315"/>
        <dbReference type="EC" id="5.4.99.12"/>
    </reaction>
</comment>
<sequence length="282" mass="31557">MLRIRLELGYRGTAYYGWARQPDVVSVQETLEEALFRVTRFEGLHTVVAGRTDTGVHARRQVAHFDVPEALWLKTPGRSDRTPEATVLYKVNKILPTDIVLYDVRRAPEGFDARFSALDRTYKYRIADSIAVRDPLRTDSVLWHNFALDLNRMNEAALPLLGLHDFAAFCKARPGATTIRELKQLTWTRPQTGADAGLAVATIVSDAFCHNMVRALVGAVLVVGDGQKDVDWPTWMLNSRSRRHSSAVLPACGLTLQEVQYPADDQLAARAAAVRAMRMDEI</sequence>
<organism evidence="9">
    <name type="scientific">Jonesiaceae bacterium BS-20</name>
    <dbReference type="NCBI Taxonomy" id="3120821"/>
    <lineage>
        <taxon>Bacteria</taxon>
        <taxon>Bacillati</taxon>
        <taxon>Actinomycetota</taxon>
        <taxon>Actinomycetes</taxon>
        <taxon>Micrococcales</taxon>
        <taxon>Jonesiaceae</taxon>
    </lineage>
</organism>
<feature type="domain" description="Pseudouridine synthase I TruA alpha/beta" evidence="8">
    <location>
        <begin position="156"/>
        <end position="262"/>
    </location>
</feature>
<name>A0AAU7DTF9_9MICO</name>
<dbReference type="PIRSF" id="PIRSF001430">
    <property type="entry name" value="tRNA_psdUrid_synth"/>
    <property type="match status" value="1"/>
</dbReference>
<comment type="similarity">
    <text evidence="1 4 7">Belongs to the tRNA pseudouridine synthase TruA family.</text>
</comment>
<evidence type="ECO:0000313" key="9">
    <source>
        <dbReference type="EMBL" id="XBH20619.1"/>
    </source>
</evidence>
<keyword evidence="2 4" id="KW-0819">tRNA processing</keyword>
<gene>
    <name evidence="4 9" type="primary">truA</name>
    <name evidence="9" type="ORF">V5R04_10275</name>
</gene>
<dbReference type="InterPro" id="IPR020095">
    <property type="entry name" value="PsdUridine_synth_TruA_C"/>
</dbReference>
<reference evidence="9" key="1">
    <citation type="submission" date="2024-02" db="EMBL/GenBank/DDBJ databases">
        <title>Tomenella chthoni gen. nov. sp. nov., a member of the family Jonesiaceae isolated from bat guano.</title>
        <authorList>
            <person name="Miller S.L."/>
            <person name="King J."/>
            <person name="Sankaranarayanan K."/>
            <person name="Lawson P.A."/>
        </authorList>
    </citation>
    <scope>NUCLEOTIDE SEQUENCE</scope>
    <source>
        <strain evidence="9">BS-20</strain>
    </source>
</reference>
<dbReference type="EMBL" id="CP146203">
    <property type="protein sequence ID" value="XBH20619.1"/>
    <property type="molecule type" value="Genomic_DNA"/>
</dbReference>
<evidence type="ECO:0000256" key="6">
    <source>
        <dbReference type="PIRSR" id="PIRSR001430-2"/>
    </source>
</evidence>
<comment type="function">
    <text evidence="4">Formation of pseudouridine at positions 38, 39 and 40 in the anticodon stem and loop of transfer RNAs.</text>
</comment>
<dbReference type="NCBIfam" id="TIGR00071">
    <property type="entry name" value="hisT_truA"/>
    <property type="match status" value="1"/>
</dbReference>
<evidence type="ECO:0000256" key="1">
    <source>
        <dbReference type="ARBA" id="ARBA00009375"/>
    </source>
</evidence>